<organism evidence="1 2">
    <name type="scientific">Leptothoe spongobia TAU-MAC 1115</name>
    <dbReference type="NCBI Taxonomy" id="1967444"/>
    <lineage>
        <taxon>Bacteria</taxon>
        <taxon>Bacillati</taxon>
        <taxon>Cyanobacteriota</taxon>
        <taxon>Cyanophyceae</taxon>
        <taxon>Nodosilineales</taxon>
        <taxon>Cymatolegaceae</taxon>
        <taxon>Leptothoe</taxon>
        <taxon>Leptothoe spongobia</taxon>
    </lineage>
</organism>
<sequence length="195" mass="22273">MWDSHYEALQNNHGLKFSITQDSSPLSYATVIHNWQKDKNFRTFFIRLLTKTPLTAYRWETPAITATTADRPFEFVLISSPRLARAPDRQTFAQHFEIENSVVTFSNLGNDAILVVPCPQTASDDYSHLAAFTKHAPQPQQHTFWQAVGHAMAQRLGATPVWLNTAGGGVAWLHVRLDDSPKYYHHSAYRSYRRT</sequence>
<accession>A0A947DI34</accession>
<evidence type="ECO:0000313" key="2">
    <source>
        <dbReference type="Proteomes" id="UP000717364"/>
    </source>
</evidence>
<dbReference type="AlphaFoldDB" id="A0A947DI34"/>
<comment type="caution">
    <text evidence="1">The sequence shown here is derived from an EMBL/GenBank/DDBJ whole genome shotgun (WGS) entry which is preliminary data.</text>
</comment>
<proteinExistence type="predicted"/>
<dbReference type="Pfam" id="PF22086">
    <property type="entry name" value="DUF6940"/>
    <property type="match status" value="1"/>
</dbReference>
<keyword evidence="2" id="KW-1185">Reference proteome</keyword>
<dbReference type="Proteomes" id="UP000717364">
    <property type="component" value="Unassembled WGS sequence"/>
</dbReference>
<reference evidence="1" key="1">
    <citation type="submission" date="2020-11" db="EMBL/GenBank/DDBJ databases">
        <authorList>
            <person name="Konstantinou D."/>
            <person name="Gkelis S."/>
            <person name="Popin R."/>
            <person name="Fewer D."/>
            <person name="Sivonen K."/>
        </authorList>
    </citation>
    <scope>NUCLEOTIDE SEQUENCE</scope>
    <source>
        <strain evidence="1">TAU-MAC 1115</strain>
    </source>
</reference>
<protein>
    <submittedName>
        <fullName evidence="1">Uncharacterized protein</fullName>
    </submittedName>
</protein>
<dbReference type="RefSeq" id="WP_215610090.1">
    <property type="nucleotide sequence ID" value="NZ_JADOES010000037.1"/>
</dbReference>
<dbReference type="InterPro" id="IPR054220">
    <property type="entry name" value="DUF6940"/>
</dbReference>
<name>A0A947DI34_9CYAN</name>
<dbReference type="EMBL" id="JADOES010000037">
    <property type="protein sequence ID" value="MBT9317028.1"/>
    <property type="molecule type" value="Genomic_DNA"/>
</dbReference>
<evidence type="ECO:0000313" key="1">
    <source>
        <dbReference type="EMBL" id="MBT9317028.1"/>
    </source>
</evidence>
<reference evidence="1" key="2">
    <citation type="journal article" date="2021" name="Mar. Drugs">
        <title>Genome Reduction and Secondary Metabolism of the Marine Sponge-Associated Cyanobacterium Leptothoe.</title>
        <authorList>
            <person name="Konstantinou D."/>
            <person name="Popin R.V."/>
            <person name="Fewer D.P."/>
            <person name="Sivonen K."/>
            <person name="Gkelis S."/>
        </authorList>
    </citation>
    <scope>NUCLEOTIDE SEQUENCE</scope>
    <source>
        <strain evidence="1">TAU-MAC 1115</strain>
    </source>
</reference>
<gene>
    <name evidence="1" type="ORF">IXB50_16515</name>
</gene>